<dbReference type="RefSeq" id="XP_001588769.1">
    <property type="nucleotide sequence ID" value="XM_001588719.1"/>
</dbReference>
<accession>A7EYA1</accession>
<dbReference type="KEGG" id="ssl:SS1G_10316"/>
<keyword evidence="2" id="KW-1185">Reference proteome</keyword>
<gene>
    <name evidence="1" type="ORF">SS1G_10316</name>
</gene>
<name>A7EYA1_SCLS1</name>
<dbReference type="GeneID" id="5484910"/>
<evidence type="ECO:0000313" key="1">
    <source>
        <dbReference type="EMBL" id="EDN94443.1"/>
    </source>
</evidence>
<sequence length="91" mass="9386">MDPAARSGATVAAIVGPEGQSMCRRVAKPEEHVLTPGYVFIAAGDLRKKTTIYTAQLAPVMVATAEAVALIFAVHALGRTCTGGCGENSKI</sequence>
<dbReference type="EMBL" id="CH476635">
    <property type="protein sequence ID" value="EDN94443.1"/>
    <property type="molecule type" value="Genomic_DNA"/>
</dbReference>
<organism evidence="1 2">
    <name type="scientific">Sclerotinia sclerotiorum (strain ATCC 18683 / 1980 / Ss-1)</name>
    <name type="common">White mold</name>
    <name type="synonym">Whetzelinia sclerotiorum</name>
    <dbReference type="NCBI Taxonomy" id="665079"/>
    <lineage>
        <taxon>Eukaryota</taxon>
        <taxon>Fungi</taxon>
        <taxon>Dikarya</taxon>
        <taxon>Ascomycota</taxon>
        <taxon>Pezizomycotina</taxon>
        <taxon>Leotiomycetes</taxon>
        <taxon>Helotiales</taxon>
        <taxon>Sclerotiniaceae</taxon>
        <taxon>Sclerotinia</taxon>
    </lineage>
</organism>
<dbReference type="Proteomes" id="UP000001312">
    <property type="component" value="Unassembled WGS sequence"/>
</dbReference>
<dbReference type="AlphaFoldDB" id="A7EYA1"/>
<reference evidence="2" key="1">
    <citation type="journal article" date="2011" name="PLoS Genet.">
        <title>Genomic analysis of the necrotrophic fungal pathogens Sclerotinia sclerotiorum and Botrytis cinerea.</title>
        <authorList>
            <person name="Amselem J."/>
            <person name="Cuomo C.A."/>
            <person name="van Kan J.A."/>
            <person name="Viaud M."/>
            <person name="Benito E.P."/>
            <person name="Couloux A."/>
            <person name="Coutinho P.M."/>
            <person name="de Vries R.P."/>
            <person name="Dyer P.S."/>
            <person name="Fillinger S."/>
            <person name="Fournier E."/>
            <person name="Gout L."/>
            <person name="Hahn M."/>
            <person name="Kohn L."/>
            <person name="Lapalu N."/>
            <person name="Plummer K.M."/>
            <person name="Pradier J.M."/>
            <person name="Quevillon E."/>
            <person name="Sharon A."/>
            <person name="Simon A."/>
            <person name="ten Have A."/>
            <person name="Tudzynski B."/>
            <person name="Tudzynski P."/>
            <person name="Wincker P."/>
            <person name="Andrew M."/>
            <person name="Anthouard V."/>
            <person name="Beever R.E."/>
            <person name="Beffa R."/>
            <person name="Benoit I."/>
            <person name="Bouzid O."/>
            <person name="Brault B."/>
            <person name="Chen Z."/>
            <person name="Choquer M."/>
            <person name="Collemare J."/>
            <person name="Cotton P."/>
            <person name="Danchin E.G."/>
            <person name="Da Silva C."/>
            <person name="Gautier A."/>
            <person name="Giraud C."/>
            <person name="Giraud T."/>
            <person name="Gonzalez C."/>
            <person name="Grossetete S."/>
            <person name="Guldener U."/>
            <person name="Henrissat B."/>
            <person name="Howlett B.J."/>
            <person name="Kodira C."/>
            <person name="Kretschmer M."/>
            <person name="Lappartient A."/>
            <person name="Leroch M."/>
            <person name="Levis C."/>
            <person name="Mauceli E."/>
            <person name="Neuveglise C."/>
            <person name="Oeser B."/>
            <person name="Pearson M."/>
            <person name="Poulain J."/>
            <person name="Poussereau N."/>
            <person name="Quesneville H."/>
            <person name="Rascle C."/>
            <person name="Schumacher J."/>
            <person name="Segurens B."/>
            <person name="Sexton A."/>
            <person name="Silva E."/>
            <person name="Sirven C."/>
            <person name="Soanes D.M."/>
            <person name="Talbot N.J."/>
            <person name="Templeton M."/>
            <person name="Yandava C."/>
            <person name="Yarden O."/>
            <person name="Zeng Q."/>
            <person name="Rollins J.A."/>
            <person name="Lebrun M.H."/>
            <person name="Dickman M."/>
        </authorList>
    </citation>
    <scope>NUCLEOTIDE SEQUENCE [LARGE SCALE GENOMIC DNA]</scope>
    <source>
        <strain evidence="2">ATCC 18683 / 1980 / Ss-1</strain>
    </source>
</reference>
<protein>
    <submittedName>
        <fullName evidence="1">Uncharacterized protein</fullName>
    </submittedName>
</protein>
<dbReference type="HOGENOM" id="CLU_2428399_0_0_1"/>
<proteinExistence type="predicted"/>
<evidence type="ECO:0000313" key="2">
    <source>
        <dbReference type="Proteomes" id="UP000001312"/>
    </source>
</evidence>
<dbReference type="InParanoid" id="A7EYA1"/>